<dbReference type="PANTHER" id="PTHR45024">
    <property type="entry name" value="DEHYDROGENASES, SHORT CHAIN"/>
    <property type="match status" value="1"/>
</dbReference>
<dbReference type="PANTHER" id="PTHR45024:SF2">
    <property type="entry name" value="SCP2 DOMAIN-CONTAINING PROTEIN"/>
    <property type="match status" value="1"/>
</dbReference>
<feature type="non-terminal residue" evidence="3">
    <location>
        <position position="142"/>
    </location>
</feature>
<gene>
    <name evidence="3" type="ORF">CHARACLAT_021490</name>
</gene>
<reference evidence="3 4" key="1">
    <citation type="submission" date="2021-06" db="EMBL/GenBank/DDBJ databases">
        <authorList>
            <person name="Palmer J.M."/>
        </authorList>
    </citation>
    <scope>NUCLEOTIDE SEQUENCE [LARGE SCALE GENOMIC DNA]</scope>
    <source>
        <strain evidence="3 4">CL_MEX2019</strain>
        <tissue evidence="3">Muscle</tissue>
    </source>
</reference>
<name>A0ABU7D9E9_9TELE</name>
<dbReference type="Proteomes" id="UP001352852">
    <property type="component" value="Unassembled WGS sequence"/>
</dbReference>
<evidence type="ECO:0000313" key="4">
    <source>
        <dbReference type="Proteomes" id="UP001352852"/>
    </source>
</evidence>
<keyword evidence="4" id="KW-1185">Reference proteome</keyword>
<organism evidence="3 4">
    <name type="scientific">Characodon lateralis</name>
    <dbReference type="NCBI Taxonomy" id="208331"/>
    <lineage>
        <taxon>Eukaryota</taxon>
        <taxon>Metazoa</taxon>
        <taxon>Chordata</taxon>
        <taxon>Craniata</taxon>
        <taxon>Vertebrata</taxon>
        <taxon>Euteleostomi</taxon>
        <taxon>Actinopterygii</taxon>
        <taxon>Neopterygii</taxon>
        <taxon>Teleostei</taxon>
        <taxon>Neoteleostei</taxon>
        <taxon>Acanthomorphata</taxon>
        <taxon>Ovalentaria</taxon>
        <taxon>Atherinomorphae</taxon>
        <taxon>Cyprinodontiformes</taxon>
        <taxon>Goodeidae</taxon>
        <taxon>Characodon</taxon>
    </lineage>
</organism>
<dbReference type="SUPFAM" id="SSF51735">
    <property type="entry name" value="NAD(P)-binding Rossmann-fold domains"/>
    <property type="match status" value="1"/>
</dbReference>
<evidence type="ECO:0008006" key="5">
    <source>
        <dbReference type="Google" id="ProtNLM"/>
    </source>
</evidence>
<proteinExistence type="inferred from homology"/>
<evidence type="ECO:0000313" key="3">
    <source>
        <dbReference type="EMBL" id="MED6271552.1"/>
    </source>
</evidence>
<accession>A0ABU7D9E9</accession>
<dbReference type="Pfam" id="PF00106">
    <property type="entry name" value="adh_short"/>
    <property type="match status" value="1"/>
</dbReference>
<comment type="similarity">
    <text evidence="1">Belongs to the short-chain dehydrogenases/reductases (SDR) family.</text>
</comment>
<evidence type="ECO:0000256" key="2">
    <source>
        <dbReference type="ARBA" id="ARBA00023002"/>
    </source>
</evidence>
<dbReference type="InterPro" id="IPR036291">
    <property type="entry name" value="NAD(P)-bd_dom_sf"/>
</dbReference>
<dbReference type="EMBL" id="JAHUTJ010018497">
    <property type="protein sequence ID" value="MED6271552.1"/>
    <property type="molecule type" value="Genomic_DNA"/>
</dbReference>
<evidence type="ECO:0000256" key="1">
    <source>
        <dbReference type="ARBA" id="ARBA00006484"/>
    </source>
</evidence>
<dbReference type="Gene3D" id="3.40.50.720">
    <property type="entry name" value="NAD(P)-binding Rossmann-like Domain"/>
    <property type="match status" value="1"/>
</dbReference>
<dbReference type="InterPro" id="IPR002347">
    <property type="entry name" value="SDR_fam"/>
</dbReference>
<comment type="caution">
    <text evidence="3">The sequence shown here is derived from an EMBL/GenBank/DDBJ whole genome shotgun (WGS) entry which is preliminary data.</text>
</comment>
<dbReference type="InterPro" id="IPR051687">
    <property type="entry name" value="Peroxisomal_Beta-Oxidation"/>
</dbReference>
<sequence length="142" mass="15120">MSLSFEGRVVLVTGAGGGLGKEYALAFASRGASVVVNDLGVDTKGGGRSSAAADKVVEEIRAKGGKAVANYDSVEDGEKLIQSALDAFGRIDIVVNNAGILRDRSFARTSDLDWDLIHRVHLRGSFLVTRAAWNHMKNQKFG</sequence>
<keyword evidence="2" id="KW-0560">Oxidoreductase</keyword>
<dbReference type="PRINTS" id="PR00081">
    <property type="entry name" value="GDHRDH"/>
</dbReference>
<protein>
    <recommendedName>
        <fullName evidence="5">Peroxisomal multifunctional enzyme type 2</fullName>
    </recommendedName>
</protein>